<keyword evidence="2" id="KW-1133">Transmembrane helix</keyword>
<reference evidence="5" key="1">
    <citation type="submission" date="2020-11" db="EMBL/GenBank/DDBJ databases">
        <title>Sequencing the genomes of 1000 actinobacteria strains.</title>
        <authorList>
            <person name="Klenk H.-P."/>
        </authorList>
    </citation>
    <scope>NUCLEOTIDE SEQUENCE</scope>
    <source>
        <strain evidence="5">DSM 43175</strain>
    </source>
</reference>
<dbReference type="Proteomes" id="UP000614047">
    <property type="component" value="Unassembled WGS sequence"/>
</dbReference>
<name>A0A931GNM4_9ACTN</name>
<dbReference type="AlphaFoldDB" id="A0A931GNM4"/>
<keyword evidence="2" id="KW-0472">Membrane</keyword>
<dbReference type="PANTHER" id="PTHR33371">
    <property type="entry name" value="INTERMEMBRANE PHOSPHOLIPID TRANSPORT SYSTEM BINDING PROTEIN MLAD-RELATED"/>
    <property type="match status" value="1"/>
</dbReference>
<keyword evidence="6" id="KW-1185">Reference proteome</keyword>
<evidence type="ECO:0000259" key="3">
    <source>
        <dbReference type="Pfam" id="PF02470"/>
    </source>
</evidence>
<evidence type="ECO:0000259" key="4">
    <source>
        <dbReference type="Pfam" id="PF11887"/>
    </source>
</evidence>
<dbReference type="InterPro" id="IPR003399">
    <property type="entry name" value="Mce/MlaD"/>
</dbReference>
<dbReference type="NCBIfam" id="TIGR00996">
    <property type="entry name" value="Mtu_fam_mce"/>
    <property type="match status" value="1"/>
</dbReference>
<dbReference type="GO" id="GO:0005576">
    <property type="term" value="C:extracellular region"/>
    <property type="evidence" value="ECO:0007669"/>
    <property type="project" value="TreeGrafter"/>
</dbReference>
<feature type="domain" description="Mammalian cell entry C-terminal" evidence="4">
    <location>
        <begin position="123"/>
        <end position="309"/>
    </location>
</feature>
<dbReference type="InterPro" id="IPR024516">
    <property type="entry name" value="Mce_C"/>
</dbReference>
<evidence type="ECO:0000256" key="1">
    <source>
        <dbReference type="SAM" id="MobiDB-lite"/>
    </source>
</evidence>
<evidence type="ECO:0000313" key="6">
    <source>
        <dbReference type="Proteomes" id="UP000614047"/>
    </source>
</evidence>
<evidence type="ECO:0000256" key="2">
    <source>
        <dbReference type="SAM" id="Phobius"/>
    </source>
</evidence>
<feature type="transmembrane region" description="Helical" evidence="2">
    <location>
        <begin position="404"/>
        <end position="425"/>
    </location>
</feature>
<proteinExistence type="predicted"/>
<comment type="caution">
    <text evidence="5">The sequence shown here is derived from an EMBL/GenBank/DDBJ whole genome shotgun (WGS) entry which is preliminary data.</text>
</comment>
<feature type="compositionally biased region" description="Low complexity" evidence="1">
    <location>
        <begin position="348"/>
        <end position="359"/>
    </location>
</feature>
<dbReference type="InterPro" id="IPR005693">
    <property type="entry name" value="Mce"/>
</dbReference>
<dbReference type="RefSeq" id="WP_197015216.1">
    <property type="nucleotide sequence ID" value="NZ_BAABES010000018.1"/>
</dbReference>
<keyword evidence="2" id="KW-0812">Transmembrane</keyword>
<evidence type="ECO:0000313" key="5">
    <source>
        <dbReference type="EMBL" id="MBG6093110.1"/>
    </source>
</evidence>
<dbReference type="PANTHER" id="PTHR33371:SF16">
    <property type="entry name" value="MCE-FAMILY PROTEIN MCE3F"/>
    <property type="match status" value="1"/>
</dbReference>
<dbReference type="Pfam" id="PF02470">
    <property type="entry name" value="MlaD"/>
    <property type="match status" value="1"/>
</dbReference>
<dbReference type="EMBL" id="JADOUA010000001">
    <property type="protein sequence ID" value="MBG6093110.1"/>
    <property type="molecule type" value="Genomic_DNA"/>
</dbReference>
<feature type="domain" description="Mce/MlaD" evidence="3">
    <location>
        <begin position="43"/>
        <end position="114"/>
    </location>
</feature>
<dbReference type="Pfam" id="PF11887">
    <property type="entry name" value="Mce4_CUP1"/>
    <property type="match status" value="1"/>
</dbReference>
<accession>A0A931GNM4</accession>
<feature type="region of interest" description="Disordered" evidence="1">
    <location>
        <begin position="330"/>
        <end position="397"/>
    </location>
</feature>
<protein>
    <submittedName>
        <fullName evidence="5">Phospholipid/cholesterol/gamma-HCH transport system substrate-binding protein</fullName>
    </submittedName>
</protein>
<organism evidence="5 6">
    <name type="scientific">Actinomadura viridis</name>
    <dbReference type="NCBI Taxonomy" id="58110"/>
    <lineage>
        <taxon>Bacteria</taxon>
        <taxon>Bacillati</taxon>
        <taxon>Actinomycetota</taxon>
        <taxon>Actinomycetes</taxon>
        <taxon>Streptosporangiales</taxon>
        <taxon>Thermomonosporaceae</taxon>
        <taxon>Actinomadura</taxon>
    </lineage>
</organism>
<gene>
    <name evidence="5" type="ORF">IW256_007223</name>
</gene>
<dbReference type="InterPro" id="IPR052336">
    <property type="entry name" value="MlaD_Phospholipid_Transporter"/>
</dbReference>
<sequence length="434" mass="46072">MRLQVRQPRIVVNLAFFTLLGVVLAVWAVRNIISVDALDRPFHVTAEFATSPGLNRDLEVTHLGVRVGRIGDVRLRQGHVDVRLDLDRGARVPAGAGARVLRKSAIGEPYIELTRPGRPGDAVLKEGDHIPVARTAPTVDYQELFTGLSDTLRSVDPRDARTLVHEAATGLQGRGDSINGIIADTHQLTGTLAAKAGTLDALSVELTRLTATLSGHRGEIASGTADLARLTASVRQNRRNLDTVLEEGPAALRDINRLLEASRPGLGCLLTAVATPTRPLLTPANSAKIDHVLEMVPTLQALVSDVTARDASGAYLRVTPVITIAGPRAPAEYTRPAPRPTVPEVKRCPAAARASGAARSPERRDRQAPAARAPSTPEAAESTLSARPAGSTGANDEPAAASRWLPLLPPAIGLLVLLGVAVRAVRTVGMRRRR</sequence>